<evidence type="ECO:0000313" key="3">
    <source>
        <dbReference type="WBParaSite" id="nRc.2.0.1.t31591-RA"/>
    </source>
</evidence>
<name>A0A915JYP4_ROMCU</name>
<dbReference type="GO" id="GO:0016491">
    <property type="term" value="F:oxidoreductase activity"/>
    <property type="evidence" value="ECO:0007669"/>
    <property type="project" value="UniProtKB-KW"/>
</dbReference>
<dbReference type="Gene3D" id="3.40.50.720">
    <property type="entry name" value="NAD(P)-binding Rossmann-like Domain"/>
    <property type="match status" value="1"/>
</dbReference>
<dbReference type="PANTHER" id="PTHR43157">
    <property type="entry name" value="PHOSPHATIDYLINOSITOL-GLYCAN BIOSYNTHESIS CLASS F PROTEIN-RELATED"/>
    <property type="match status" value="1"/>
</dbReference>
<keyword evidence="1" id="KW-0560">Oxidoreductase</keyword>
<dbReference type="Proteomes" id="UP000887565">
    <property type="component" value="Unplaced"/>
</dbReference>
<evidence type="ECO:0000313" key="2">
    <source>
        <dbReference type="Proteomes" id="UP000887565"/>
    </source>
</evidence>
<organism evidence="2 3">
    <name type="scientific">Romanomermis culicivorax</name>
    <name type="common">Nematode worm</name>
    <dbReference type="NCBI Taxonomy" id="13658"/>
    <lineage>
        <taxon>Eukaryota</taxon>
        <taxon>Metazoa</taxon>
        <taxon>Ecdysozoa</taxon>
        <taxon>Nematoda</taxon>
        <taxon>Enoplea</taxon>
        <taxon>Dorylaimia</taxon>
        <taxon>Mermithida</taxon>
        <taxon>Mermithoidea</taxon>
        <taxon>Mermithidae</taxon>
        <taxon>Romanomermis</taxon>
    </lineage>
</organism>
<dbReference type="InterPro" id="IPR002347">
    <property type="entry name" value="SDR_fam"/>
</dbReference>
<dbReference type="Pfam" id="PF00106">
    <property type="entry name" value="adh_short"/>
    <property type="match status" value="1"/>
</dbReference>
<dbReference type="InterPro" id="IPR036291">
    <property type="entry name" value="NAD(P)-bd_dom_sf"/>
</dbReference>
<accession>A0A915JYP4</accession>
<reference evidence="3" key="1">
    <citation type="submission" date="2022-11" db="UniProtKB">
        <authorList>
            <consortium name="WormBaseParasite"/>
        </authorList>
    </citation>
    <scope>IDENTIFICATION</scope>
</reference>
<keyword evidence="2" id="KW-1185">Reference proteome</keyword>
<evidence type="ECO:0000256" key="1">
    <source>
        <dbReference type="ARBA" id="ARBA00023002"/>
    </source>
</evidence>
<dbReference type="SUPFAM" id="SSF51735">
    <property type="entry name" value="NAD(P)-binding Rossmann-fold domains"/>
    <property type="match status" value="1"/>
</dbReference>
<protein>
    <submittedName>
        <fullName evidence="3">Retinol dehydrogenase 13</fullName>
    </submittedName>
</protein>
<dbReference type="OMA" id="IVATHAF"/>
<dbReference type="PANTHER" id="PTHR43157:SF31">
    <property type="entry name" value="PHOSPHATIDYLINOSITOL-GLYCAN BIOSYNTHESIS CLASS F PROTEIN"/>
    <property type="match status" value="1"/>
</dbReference>
<sequence length="190" mass="21298">DGHELTWQTNYLSHFLLTELLLPLLKESGDESRIVNVSSRAHFGAGQINLETVDRREGYETRDAYSRSKLAQVMHAAYMTKLLRLEGSPVTINACHPGIVYTRIMRHTPFATNSILRACLAPVAWFALKTPKDGAQCPVYCALSKELNGVSGKYAAECKIQSANELVKDEKLCKELYEYSKRACGLEKDE</sequence>
<proteinExistence type="predicted"/>
<dbReference type="WBParaSite" id="nRc.2.0.1.t31591-RA">
    <property type="protein sequence ID" value="nRc.2.0.1.t31591-RA"/>
    <property type="gene ID" value="nRc.2.0.1.g31591"/>
</dbReference>
<dbReference type="AlphaFoldDB" id="A0A915JYP4"/>